<keyword evidence="3" id="KW-1185">Reference proteome</keyword>
<feature type="transmembrane region" description="Helical" evidence="1">
    <location>
        <begin position="6"/>
        <end position="30"/>
    </location>
</feature>
<evidence type="ECO:0000256" key="1">
    <source>
        <dbReference type="SAM" id="Phobius"/>
    </source>
</evidence>
<reference evidence="2" key="1">
    <citation type="submission" date="2021-03" db="EMBL/GenBank/DDBJ databases">
        <title>Genomic Encyclopedia of Type Strains, Phase IV (KMG-IV): sequencing the most valuable type-strain genomes for metagenomic binning, comparative biology and taxonomic classification.</title>
        <authorList>
            <person name="Goeker M."/>
        </authorList>
    </citation>
    <scope>NUCLEOTIDE SEQUENCE</scope>
    <source>
        <strain evidence="2">DSM 101588</strain>
    </source>
</reference>
<keyword evidence="1" id="KW-1133">Transmembrane helix</keyword>
<feature type="transmembrane region" description="Helical" evidence="1">
    <location>
        <begin position="42"/>
        <end position="68"/>
    </location>
</feature>
<dbReference type="Proteomes" id="UP001166402">
    <property type="component" value="Unassembled WGS sequence"/>
</dbReference>
<keyword evidence="1" id="KW-0472">Membrane</keyword>
<protein>
    <submittedName>
        <fullName evidence="2">Threonine/homoserine efflux transporter RhtA</fullName>
    </submittedName>
</protein>
<comment type="caution">
    <text evidence="2">The sequence shown here is derived from an EMBL/GenBank/DDBJ whole genome shotgun (WGS) entry which is preliminary data.</text>
</comment>
<keyword evidence="1" id="KW-0812">Transmembrane</keyword>
<proteinExistence type="predicted"/>
<organism evidence="2 3">
    <name type="scientific">Thermoanaerobacterium butyriciformans</name>
    <dbReference type="NCBI Taxonomy" id="1702242"/>
    <lineage>
        <taxon>Bacteria</taxon>
        <taxon>Bacillati</taxon>
        <taxon>Bacillota</taxon>
        <taxon>Clostridia</taxon>
        <taxon>Thermoanaerobacterales</taxon>
        <taxon>Thermoanaerobacteraceae</taxon>
        <taxon>Thermoanaerobacterium</taxon>
    </lineage>
</organism>
<dbReference type="EMBL" id="JAGGLT010000001">
    <property type="protein sequence ID" value="MBP2070611.1"/>
    <property type="molecule type" value="Genomic_DNA"/>
</dbReference>
<evidence type="ECO:0000313" key="3">
    <source>
        <dbReference type="Proteomes" id="UP001166402"/>
    </source>
</evidence>
<name>A0ABS4NAC4_9THEO</name>
<gene>
    <name evidence="2" type="ORF">J2Z80_000109</name>
</gene>
<evidence type="ECO:0000313" key="2">
    <source>
        <dbReference type="EMBL" id="MBP2070611.1"/>
    </source>
</evidence>
<sequence>MSKLEITLYTIFAYIPLTVLIAIPFFITGIIKKKRGQKSKNFFVVGGIFLGIFILWIIVLFVAGMYGFGPGRFDS</sequence>
<accession>A0ABS4NAC4</accession>
<dbReference type="RefSeq" id="WP_209452614.1">
    <property type="nucleotide sequence ID" value="NZ_JAGGLT010000001.1"/>
</dbReference>